<dbReference type="PIRSF" id="PIRSF021700">
    <property type="entry name" value="3_dmu_93_MTrfase"/>
    <property type="match status" value="1"/>
</dbReference>
<protein>
    <submittedName>
        <fullName evidence="2">VOC family protein</fullName>
    </submittedName>
</protein>
<dbReference type="InterPro" id="IPR009725">
    <property type="entry name" value="3_dmu_93_MTrfase"/>
</dbReference>
<evidence type="ECO:0000313" key="2">
    <source>
        <dbReference type="EMBL" id="WGV16707.1"/>
    </source>
</evidence>
<dbReference type="EMBL" id="CP124535">
    <property type="protein sequence ID" value="WGV16707.1"/>
    <property type="molecule type" value="Genomic_DNA"/>
</dbReference>
<evidence type="ECO:0000313" key="3">
    <source>
        <dbReference type="Proteomes" id="UP001230978"/>
    </source>
</evidence>
<gene>
    <name evidence="2" type="ORF">QF092_02505</name>
</gene>
<dbReference type="InterPro" id="IPR029068">
    <property type="entry name" value="Glyas_Bleomycin-R_OHBP_Dase"/>
</dbReference>
<proteinExistence type="predicted"/>
<organism evidence="2 3">
    <name type="scientific">Fuscovulum ytuae</name>
    <dbReference type="NCBI Taxonomy" id="3042299"/>
    <lineage>
        <taxon>Bacteria</taxon>
        <taxon>Pseudomonadati</taxon>
        <taxon>Pseudomonadota</taxon>
        <taxon>Alphaproteobacteria</taxon>
        <taxon>Rhodobacterales</taxon>
        <taxon>Paracoccaceae</taxon>
        <taxon>Fuscovulum</taxon>
    </lineage>
</organism>
<accession>A0ABY8Q8W4</accession>
<dbReference type="Pfam" id="PF06983">
    <property type="entry name" value="3-dmu-9_3-mt"/>
    <property type="match status" value="1"/>
</dbReference>
<dbReference type="Gene3D" id="3.10.180.10">
    <property type="entry name" value="2,3-Dihydroxybiphenyl 1,2-Dioxygenase, domain 1"/>
    <property type="match status" value="1"/>
</dbReference>
<sequence>MTGPSIQTCLWFDDQAQEAAETYVSLLPGSKIIQSYPRRGGEGVFLVHLTLLGQRYSFLNGGPSYRLTPAASIEVHLDTQAEVDLLWHALLQGGTAQRCGWLVDRFGVSWQIIPRSLHRLLQCSDDAQAGRVLQAMMGMVKLDGPALEAAARG</sequence>
<dbReference type="PANTHER" id="PTHR33990:SF2">
    <property type="entry name" value="PHNB-LIKE DOMAIN-CONTAINING PROTEIN"/>
    <property type="match status" value="1"/>
</dbReference>
<dbReference type="InterPro" id="IPR028973">
    <property type="entry name" value="PhnB-like"/>
</dbReference>
<name>A0ABY8Q8W4_9RHOB</name>
<feature type="domain" description="PhnB-like" evidence="1">
    <location>
        <begin position="5"/>
        <end position="113"/>
    </location>
</feature>
<dbReference type="CDD" id="cd06588">
    <property type="entry name" value="PhnB_like"/>
    <property type="match status" value="1"/>
</dbReference>
<reference evidence="2 3" key="1">
    <citation type="submission" date="2023-04" db="EMBL/GenBank/DDBJ databases">
        <title>YMD61, complete Genome.</title>
        <authorList>
            <person name="Zhang J."/>
        </authorList>
    </citation>
    <scope>NUCLEOTIDE SEQUENCE [LARGE SCALE GENOMIC DNA]</scope>
    <source>
        <strain evidence="2 3">YMD61</strain>
    </source>
</reference>
<dbReference type="Proteomes" id="UP001230978">
    <property type="component" value="Chromosome"/>
</dbReference>
<dbReference type="PANTHER" id="PTHR33990">
    <property type="entry name" value="PROTEIN YJDN-RELATED"/>
    <property type="match status" value="1"/>
</dbReference>
<evidence type="ECO:0000259" key="1">
    <source>
        <dbReference type="Pfam" id="PF06983"/>
    </source>
</evidence>
<dbReference type="RefSeq" id="WP_281467319.1">
    <property type="nucleotide sequence ID" value="NZ_CP124535.1"/>
</dbReference>
<dbReference type="SUPFAM" id="SSF54593">
    <property type="entry name" value="Glyoxalase/Bleomycin resistance protein/Dihydroxybiphenyl dioxygenase"/>
    <property type="match status" value="1"/>
</dbReference>
<keyword evidence="3" id="KW-1185">Reference proteome</keyword>